<name>A0AA35MJB1_9HYPO</name>
<dbReference type="AlphaFoldDB" id="A0AA35MJB1"/>
<accession>A0AA35MJB1</accession>
<protein>
    <submittedName>
        <fullName evidence="1">Uncharacterized protein</fullName>
    </submittedName>
</protein>
<reference evidence="1" key="1">
    <citation type="submission" date="2023-01" db="EMBL/GenBank/DDBJ databases">
        <authorList>
            <person name="Piombo E."/>
        </authorList>
    </citation>
    <scope>NUCLEOTIDE SEQUENCE</scope>
</reference>
<evidence type="ECO:0000313" key="2">
    <source>
        <dbReference type="Proteomes" id="UP001160390"/>
    </source>
</evidence>
<gene>
    <name evidence="1" type="ORF">CCHLO57077_00005738</name>
</gene>
<dbReference type="EMBL" id="CABFNP030001297">
    <property type="protein sequence ID" value="CAI6098023.1"/>
    <property type="molecule type" value="Genomic_DNA"/>
</dbReference>
<organism evidence="1 2">
    <name type="scientific">Clonostachys chloroleuca</name>
    <dbReference type="NCBI Taxonomy" id="1926264"/>
    <lineage>
        <taxon>Eukaryota</taxon>
        <taxon>Fungi</taxon>
        <taxon>Dikarya</taxon>
        <taxon>Ascomycota</taxon>
        <taxon>Pezizomycotina</taxon>
        <taxon>Sordariomycetes</taxon>
        <taxon>Hypocreomycetidae</taxon>
        <taxon>Hypocreales</taxon>
        <taxon>Bionectriaceae</taxon>
        <taxon>Clonostachys</taxon>
    </lineage>
</organism>
<keyword evidence="2" id="KW-1185">Reference proteome</keyword>
<dbReference type="Proteomes" id="UP001160390">
    <property type="component" value="Unassembled WGS sequence"/>
</dbReference>
<sequence length="251" mass="26691">MNIIIPTLFQMPCQELDTLRVILAEDLSPPLPDEDIQRLEQHLVVDAVNLGAPRPLALAQLVHGQHAALLARLLDVLFDLARPLLRLAPVHEHDFPLAPTAAAGRVLYPPVLLHEVEQLADVGHAQPAVQPAVVEEVRVGGGGEAEAEDAVVARVGEHEGGPLGELGVVGGQVGLPREEGGERVLAREAEGRRVGARRGRCGGCGGHIWRLQREGGNRDAFRSGVLGVGLVAQRSRIWGRWNGGFVGGAQG</sequence>
<proteinExistence type="predicted"/>
<comment type="caution">
    <text evidence="1">The sequence shown here is derived from an EMBL/GenBank/DDBJ whole genome shotgun (WGS) entry which is preliminary data.</text>
</comment>
<evidence type="ECO:0000313" key="1">
    <source>
        <dbReference type="EMBL" id="CAI6098023.1"/>
    </source>
</evidence>